<organism evidence="2">
    <name type="scientific">uncultured Acetobacteraceae bacterium</name>
    <dbReference type="NCBI Taxonomy" id="169975"/>
    <lineage>
        <taxon>Bacteria</taxon>
        <taxon>Pseudomonadati</taxon>
        <taxon>Pseudomonadota</taxon>
        <taxon>Alphaproteobacteria</taxon>
        <taxon>Acetobacterales</taxon>
        <taxon>Acetobacteraceae</taxon>
        <taxon>environmental samples</taxon>
    </lineage>
</organism>
<dbReference type="AlphaFoldDB" id="A0A6J4HP75"/>
<gene>
    <name evidence="2" type="ORF">AVDCRST_MAG08-1023</name>
</gene>
<evidence type="ECO:0000256" key="1">
    <source>
        <dbReference type="SAM" id="MobiDB-lite"/>
    </source>
</evidence>
<proteinExistence type="predicted"/>
<name>A0A6J4HP75_9PROT</name>
<reference evidence="2" key="1">
    <citation type="submission" date="2020-02" db="EMBL/GenBank/DDBJ databases">
        <authorList>
            <person name="Meier V. D."/>
        </authorList>
    </citation>
    <scope>NUCLEOTIDE SEQUENCE</scope>
    <source>
        <strain evidence="2">AVDCRST_MAG08</strain>
    </source>
</reference>
<evidence type="ECO:0000313" key="2">
    <source>
        <dbReference type="EMBL" id="CAA9229598.1"/>
    </source>
</evidence>
<feature type="compositionally biased region" description="Basic and acidic residues" evidence="1">
    <location>
        <begin position="100"/>
        <end position="112"/>
    </location>
</feature>
<protein>
    <submittedName>
        <fullName evidence="2">Uncharacterized protein</fullName>
    </submittedName>
</protein>
<feature type="region of interest" description="Disordered" evidence="1">
    <location>
        <begin position="97"/>
        <end position="118"/>
    </location>
</feature>
<sequence>MNRASTVTPRSVERRWLRAAVEVRNPTATAIDLEGVRCRVLLNPDGGQPHDASTRGSWRIRLEPGASYHGEVAFYKSGVSAVPAPVALAEPLWPSRARRPAAERAVEPDPHGAGRLPG</sequence>
<dbReference type="EMBL" id="CADCTG010000110">
    <property type="protein sequence ID" value="CAA9229598.1"/>
    <property type="molecule type" value="Genomic_DNA"/>
</dbReference>
<accession>A0A6J4HP75</accession>